<sequence length="84" mass="9629">MDETRRAQTRCFPQHDTAAGREILHGVSTLSPRRRADISFRCRALNKRVQQRFKNVCHETLAPLCGLVRLGATRRARLRSAVMI</sequence>
<protein>
    <submittedName>
        <fullName evidence="1">Uncharacterized protein</fullName>
    </submittedName>
</protein>
<evidence type="ECO:0000313" key="2">
    <source>
        <dbReference type="Proteomes" id="UP001283361"/>
    </source>
</evidence>
<dbReference type="AlphaFoldDB" id="A0AAE1AB45"/>
<organism evidence="1 2">
    <name type="scientific">Elysia crispata</name>
    <name type="common">lettuce slug</name>
    <dbReference type="NCBI Taxonomy" id="231223"/>
    <lineage>
        <taxon>Eukaryota</taxon>
        <taxon>Metazoa</taxon>
        <taxon>Spiralia</taxon>
        <taxon>Lophotrochozoa</taxon>
        <taxon>Mollusca</taxon>
        <taxon>Gastropoda</taxon>
        <taxon>Heterobranchia</taxon>
        <taxon>Euthyneura</taxon>
        <taxon>Panpulmonata</taxon>
        <taxon>Sacoglossa</taxon>
        <taxon>Placobranchoidea</taxon>
        <taxon>Plakobranchidae</taxon>
        <taxon>Elysia</taxon>
    </lineage>
</organism>
<dbReference type="Proteomes" id="UP001283361">
    <property type="component" value="Unassembled WGS sequence"/>
</dbReference>
<reference evidence="1" key="1">
    <citation type="journal article" date="2023" name="G3 (Bethesda)">
        <title>A reference genome for the long-term kleptoplast-retaining sea slug Elysia crispata morphotype clarki.</title>
        <authorList>
            <person name="Eastman K.E."/>
            <person name="Pendleton A.L."/>
            <person name="Shaikh M.A."/>
            <person name="Suttiyut T."/>
            <person name="Ogas R."/>
            <person name="Tomko P."/>
            <person name="Gavelis G."/>
            <person name="Widhalm J.R."/>
            <person name="Wisecaver J.H."/>
        </authorList>
    </citation>
    <scope>NUCLEOTIDE SEQUENCE</scope>
    <source>
        <strain evidence="1">ECLA1</strain>
    </source>
</reference>
<keyword evidence="2" id="KW-1185">Reference proteome</keyword>
<name>A0AAE1AB45_9GAST</name>
<evidence type="ECO:0000313" key="1">
    <source>
        <dbReference type="EMBL" id="KAK3783776.1"/>
    </source>
</evidence>
<accession>A0AAE1AB45</accession>
<gene>
    <name evidence="1" type="ORF">RRG08_063437</name>
</gene>
<proteinExistence type="predicted"/>
<comment type="caution">
    <text evidence="1">The sequence shown here is derived from an EMBL/GenBank/DDBJ whole genome shotgun (WGS) entry which is preliminary data.</text>
</comment>
<dbReference type="EMBL" id="JAWDGP010002355">
    <property type="protein sequence ID" value="KAK3783776.1"/>
    <property type="molecule type" value="Genomic_DNA"/>
</dbReference>